<feature type="domain" description="Isopropylmalate dehydrogenase-like" evidence="3">
    <location>
        <begin position="8"/>
        <end position="318"/>
    </location>
</feature>
<organism evidence="4 5">
    <name type="scientific">Methanothrix soehngenii</name>
    <name type="common">Methanosaeta concilii</name>
    <dbReference type="NCBI Taxonomy" id="2223"/>
    <lineage>
        <taxon>Archaea</taxon>
        <taxon>Methanobacteriati</taxon>
        <taxon>Methanobacteriota</taxon>
        <taxon>Stenosarchaea group</taxon>
        <taxon>Methanomicrobia</taxon>
        <taxon>Methanotrichales</taxon>
        <taxon>Methanotrichaceae</taxon>
        <taxon>Methanothrix</taxon>
    </lineage>
</organism>
<gene>
    <name evidence="4" type="ORF">GX426_08700</name>
</gene>
<keyword evidence="2" id="KW-0560">Oxidoreductase</keyword>
<dbReference type="GO" id="GO:0000287">
    <property type="term" value="F:magnesium ion binding"/>
    <property type="evidence" value="ECO:0007669"/>
    <property type="project" value="InterPro"/>
</dbReference>
<dbReference type="GO" id="GO:0006099">
    <property type="term" value="P:tricarboxylic acid cycle"/>
    <property type="evidence" value="ECO:0007669"/>
    <property type="project" value="TreeGrafter"/>
</dbReference>
<evidence type="ECO:0000259" key="3">
    <source>
        <dbReference type="SMART" id="SM01329"/>
    </source>
</evidence>
<dbReference type="Pfam" id="PF00180">
    <property type="entry name" value="Iso_dh"/>
    <property type="match status" value="1"/>
</dbReference>
<evidence type="ECO:0000313" key="4">
    <source>
        <dbReference type="EMBL" id="NLJ23172.1"/>
    </source>
</evidence>
<sequence>MSGQGSKRVAVIAGDGIGPEVVESALEVLRAAGASLDLVHFEIGLGRWKRTGEAMDEDDLEEISGCDCILLGAITTPPDPNYRSVLLRLRRALDLYANIRPFQSHDLDFIIVRENTEGLYSGVEEVGVEESRTLRVITRRGSERIAEAACDLTARRRRLTIIHKSNVLRSDRLFLQTCREVAERRGILYEDMLVDAAAYNLVTNPQRFDVLVTTNLFGDILSDEAAGVIGSLGLCASANLGKSRALFEPIHGSAPDIAGKGIANPVGAIRSAAMMMRWLGELEAAGRMEEAVKRALAAGVRTPDLGGRCSTSEVTGAVAGYLMAKES</sequence>
<evidence type="ECO:0000256" key="2">
    <source>
        <dbReference type="ARBA" id="ARBA00023002"/>
    </source>
</evidence>
<dbReference type="EMBL" id="JAAYUN010000151">
    <property type="protein sequence ID" value="NLJ23172.1"/>
    <property type="molecule type" value="Genomic_DNA"/>
</dbReference>
<dbReference type="Gene3D" id="3.40.718.10">
    <property type="entry name" value="Isopropylmalate Dehydrogenase"/>
    <property type="match status" value="1"/>
</dbReference>
<dbReference type="InterPro" id="IPR024084">
    <property type="entry name" value="IsoPropMal-DH-like_dom"/>
</dbReference>
<name>A0A7K4AJN7_METSH</name>
<dbReference type="GO" id="GO:0004449">
    <property type="term" value="F:isocitrate dehydrogenase (NAD+) activity"/>
    <property type="evidence" value="ECO:0007669"/>
    <property type="project" value="TreeGrafter"/>
</dbReference>
<evidence type="ECO:0000313" key="5">
    <source>
        <dbReference type="Proteomes" id="UP000544742"/>
    </source>
</evidence>
<dbReference type="PROSITE" id="PS00470">
    <property type="entry name" value="IDH_IMDH"/>
    <property type="match status" value="1"/>
</dbReference>
<proteinExistence type="inferred from homology"/>
<dbReference type="AlphaFoldDB" id="A0A7K4AJN7"/>
<dbReference type="InterPro" id="IPR019818">
    <property type="entry name" value="IsoCit/isopropylmalate_DH_CS"/>
</dbReference>
<dbReference type="SMART" id="SM01329">
    <property type="entry name" value="Iso_dh"/>
    <property type="match status" value="1"/>
</dbReference>
<dbReference type="GO" id="GO:0051287">
    <property type="term" value="F:NAD binding"/>
    <property type="evidence" value="ECO:0007669"/>
    <property type="project" value="InterPro"/>
</dbReference>
<dbReference type="PANTHER" id="PTHR11835:SF34">
    <property type="entry name" value="ISOCITRATE DEHYDROGENASE [NAD] SUBUNIT ALPHA, MITOCHONDRIAL"/>
    <property type="match status" value="1"/>
</dbReference>
<evidence type="ECO:0000256" key="1">
    <source>
        <dbReference type="ARBA" id="ARBA00007769"/>
    </source>
</evidence>
<comment type="caution">
    <text evidence="4">The sequence shown here is derived from an EMBL/GenBank/DDBJ whole genome shotgun (WGS) entry which is preliminary data.</text>
</comment>
<dbReference type="GO" id="GO:0006102">
    <property type="term" value="P:isocitrate metabolic process"/>
    <property type="evidence" value="ECO:0007669"/>
    <property type="project" value="TreeGrafter"/>
</dbReference>
<reference evidence="4 5" key="1">
    <citation type="journal article" date="2020" name="Biotechnol. Biofuels">
        <title>New insights from the biogas microbiome by comprehensive genome-resolved metagenomics of nearly 1600 species originating from multiple anaerobic digesters.</title>
        <authorList>
            <person name="Campanaro S."/>
            <person name="Treu L."/>
            <person name="Rodriguez-R L.M."/>
            <person name="Kovalovszki A."/>
            <person name="Ziels R.M."/>
            <person name="Maus I."/>
            <person name="Zhu X."/>
            <person name="Kougias P.G."/>
            <person name="Basile A."/>
            <person name="Luo G."/>
            <person name="Schluter A."/>
            <person name="Konstantinidis K.T."/>
            <person name="Angelidaki I."/>
        </authorList>
    </citation>
    <scope>NUCLEOTIDE SEQUENCE [LARGE SCALE GENOMIC DNA]</scope>
    <source>
        <strain evidence="4">AS27yjCOA_157</strain>
    </source>
</reference>
<dbReference type="SUPFAM" id="SSF53659">
    <property type="entry name" value="Isocitrate/Isopropylmalate dehydrogenase-like"/>
    <property type="match status" value="1"/>
</dbReference>
<protein>
    <submittedName>
        <fullName evidence="4">Isocitrate/isopropylmalate dehydrogenase family protein</fullName>
    </submittedName>
</protein>
<dbReference type="Proteomes" id="UP000544742">
    <property type="component" value="Unassembled WGS sequence"/>
</dbReference>
<dbReference type="RefSeq" id="WP_276620427.1">
    <property type="nucleotide sequence ID" value="NZ_JBCEYR010000002.1"/>
</dbReference>
<accession>A0A7K4AJN7</accession>
<dbReference type="PANTHER" id="PTHR11835">
    <property type="entry name" value="DECARBOXYLATING DEHYDROGENASES-ISOCITRATE, ISOPROPYLMALATE, TARTRATE"/>
    <property type="match status" value="1"/>
</dbReference>
<comment type="similarity">
    <text evidence="1">Belongs to the isocitrate and isopropylmalate dehydrogenases family.</text>
</comment>